<comment type="caution">
    <text evidence="1">The sequence shown here is derived from an EMBL/GenBank/DDBJ whole genome shotgun (WGS) entry which is preliminary data.</text>
</comment>
<dbReference type="EMBL" id="JRLZ01000001">
    <property type="protein sequence ID" value="KGO97398.1"/>
    <property type="molecule type" value="Genomic_DNA"/>
</dbReference>
<dbReference type="STRING" id="1107311.Q767_02050"/>
<keyword evidence="2" id="KW-1185">Reference proteome</keyword>
<organism evidence="1 2">
    <name type="scientific">Flavobacterium enshiense DK69</name>
    <dbReference type="NCBI Taxonomy" id="1107311"/>
    <lineage>
        <taxon>Bacteria</taxon>
        <taxon>Pseudomonadati</taxon>
        <taxon>Bacteroidota</taxon>
        <taxon>Flavobacteriia</taxon>
        <taxon>Flavobacteriales</taxon>
        <taxon>Flavobacteriaceae</taxon>
        <taxon>Flavobacterium</taxon>
    </lineage>
</organism>
<sequence length="306" mass="35622">MEKYKVTSPILFLIFNRPEQTYKVFEQIRKVRPEKLFIAGDGPRENKDGEALLCEKARQIVSLVDWDCEVKTLFREENLGCKYAVSSAISWFFDQVEEGIVLEDDCLPQNDFFYFCDVLLEKYRFDSRIMHIGGTNFHKDMKWGDASYYFSNTSNVWGWASWKRAWKMYDVELSQYNGIDTAPYFYSIFNSTIIAETWAKKIKELQENKIDTWDYQWTIAVMLNNGLTIVPNTNLISNIGFGINATHTVTTSSEAANMKVGPIGEITHPGIILAEKAADLVVLNREFNVKKQKRKKIIRTFKFWKK</sequence>
<dbReference type="AlphaFoldDB" id="A0A0A2N106"/>
<dbReference type="Gene3D" id="3.90.550.10">
    <property type="entry name" value="Spore Coat Polysaccharide Biosynthesis Protein SpsA, Chain A"/>
    <property type="match status" value="1"/>
</dbReference>
<evidence type="ECO:0000313" key="2">
    <source>
        <dbReference type="Proteomes" id="UP000030149"/>
    </source>
</evidence>
<name>A0A0A2N106_9FLAO</name>
<dbReference type="SUPFAM" id="SSF53448">
    <property type="entry name" value="Nucleotide-diphospho-sugar transferases"/>
    <property type="match status" value="1"/>
</dbReference>
<dbReference type="OrthoDB" id="9785375at2"/>
<accession>A0A0A2N106</accession>
<dbReference type="PATRIC" id="fig|1107311.5.peg.405"/>
<keyword evidence="1" id="KW-0808">Transferase</keyword>
<dbReference type="Proteomes" id="UP000030149">
    <property type="component" value="Unassembled WGS sequence"/>
</dbReference>
<reference evidence="2" key="1">
    <citation type="submission" date="2013-09" db="EMBL/GenBank/DDBJ databases">
        <authorList>
            <person name="Zeng Z."/>
            <person name="Chen C."/>
        </authorList>
    </citation>
    <scope>NUCLEOTIDE SEQUENCE [LARGE SCALE GENOMIC DNA]</scope>
    <source>
        <strain evidence="2">DK69</strain>
    </source>
</reference>
<proteinExistence type="predicted"/>
<reference evidence="1 2" key="2">
    <citation type="journal article" date="2015" name="Stand. Genomic Sci.">
        <title>High quality draft genomic sequence of Flavobacterium enshiense DK69(T) and comparison among Flavobacterium genomes.</title>
        <authorList>
            <person name="Zeng Z."/>
            <person name="Chen C."/>
            <person name="Du H."/>
            <person name="Wang G."/>
            <person name="Li M."/>
        </authorList>
    </citation>
    <scope>NUCLEOTIDE SEQUENCE [LARGE SCALE GENOMIC DNA]</scope>
    <source>
        <strain evidence="1 2">DK69</strain>
    </source>
</reference>
<dbReference type="GO" id="GO:0016740">
    <property type="term" value="F:transferase activity"/>
    <property type="evidence" value="ECO:0007669"/>
    <property type="project" value="UniProtKB-KW"/>
</dbReference>
<dbReference type="InterPro" id="IPR029044">
    <property type="entry name" value="Nucleotide-diphossugar_trans"/>
</dbReference>
<gene>
    <name evidence="1" type="ORF">Q767_02050</name>
</gene>
<protein>
    <submittedName>
        <fullName evidence="1">Nucleotide-diphospho-sugar transferase</fullName>
    </submittedName>
</protein>
<dbReference type="RefSeq" id="WP_035629694.1">
    <property type="nucleotide sequence ID" value="NZ_AVCS01000015.1"/>
</dbReference>
<evidence type="ECO:0000313" key="1">
    <source>
        <dbReference type="EMBL" id="KGO97398.1"/>
    </source>
</evidence>
<dbReference type="eggNOG" id="COG1216">
    <property type="taxonomic scope" value="Bacteria"/>
</dbReference>